<dbReference type="EnsemblMetazoa" id="RPRC004768-RA">
    <property type="protein sequence ID" value="RPRC004768-PA"/>
    <property type="gene ID" value="RPRC004768"/>
</dbReference>
<dbReference type="EMBL" id="ACPB03006648">
    <property type="status" value="NOT_ANNOTATED_CDS"/>
    <property type="molecule type" value="Genomic_DNA"/>
</dbReference>
<accession>T1HL44</accession>
<evidence type="ECO:0000313" key="1">
    <source>
        <dbReference type="EnsemblMetazoa" id="RPRC004768-PA"/>
    </source>
</evidence>
<evidence type="ECO:0000313" key="2">
    <source>
        <dbReference type="Proteomes" id="UP000015103"/>
    </source>
</evidence>
<reference evidence="1" key="1">
    <citation type="submission" date="2015-05" db="UniProtKB">
        <authorList>
            <consortium name="EnsemblMetazoa"/>
        </authorList>
    </citation>
    <scope>IDENTIFICATION</scope>
</reference>
<protein>
    <submittedName>
        <fullName evidence="1">Uncharacterized protein</fullName>
    </submittedName>
</protein>
<name>T1HL44_RHOPR</name>
<proteinExistence type="predicted"/>
<sequence>TSTVVTVAGLRLATKAQSDQERRSLTVTAALLPMFSSVWFLSVLALDNSHSIVFPLVYVVANAFLNWFVLVVCVPSGGSGRSQDSEDELEDELEDDLLYDEQTATKDDHTLLLQPELYIVQPRDDYELQMDPICTISS</sequence>
<dbReference type="Proteomes" id="UP000015103">
    <property type="component" value="Unassembled WGS sequence"/>
</dbReference>
<dbReference type="AlphaFoldDB" id="T1HL44"/>
<organism evidence="1 2">
    <name type="scientific">Rhodnius prolixus</name>
    <name type="common">Triatomid bug</name>
    <dbReference type="NCBI Taxonomy" id="13249"/>
    <lineage>
        <taxon>Eukaryota</taxon>
        <taxon>Metazoa</taxon>
        <taxon>Ecdysozoa</taxon>
        <taxon>Arthropoda</taxon>
        <taxon>Hexapoda</taxon>
        <taxon>Insecta</taxon>
        <taxon>Pterygota</taxon>
        <taxon>Neoptera</taxon>
        <taxon>Paraneoptera</taxon>
        <taxon>Hemiptera</taxon>
        <taxon>Heteroptera</taxon>
        <taxon>Panheteroptera</taxon>
        <taxon>Cimicomorpha</taxon>
        <taxon>Reduviidae</taxon>
        <taxon>Triatominae</taxon>
        <taxon>Rhodnius</taxon>
    </lineage>
</organism>
<dbReference type="InParanoid" id="T1HL44"/>
<keyword evidence="2" id="KW-1185">Reference proteome</keyword>
<dbReference type="HOGENOM" id="CLU_1860289_0_0_1"/>
<dbReference type="VEuPathDB" id="VectorBase:RPRC004768"/>